<dbReference type="RefSeq" id="WP_148701146.1">
    <property type="nucleotide sequence ID" value="NZ_CP007174.1"/>
</dbReference>
<dbReference type="Proteomes" id="UP000028194">
    <property type="component" value="Chromosome"/>
</dbReference>
<reference evidence="3 4" key="1">
    <citation type="journal article" date="2014" name="PLoS ONE">
        <title>Genome Sequence of Candidatus Nitrososphaera evergladensis from Group I.1b Enriched from Everglades Soil Reveals Novel Genomic Features of the Ammonia-Oxidizing Archaea.</title>
        <authorList>
            <person name="Zhalnina K.V."/>
            <person name="Dias R."/>
            <person name="Leonard M.T."/>
            <person name="Dorr de Quadros P."/>
            <person name="Camargo F.A."/>
            <person name="Drew J.C."/>
            <person name="Farmerie W.G."/>
            <person name="Daroub S.H."/>
            <person name="Triplett E.W."/>
        </authorList>
    </citation>
    <scope>NUCLEOTIDE SEQUENCE [LARGE SCALE GENOMIC DNA]</scope>
    <source>
        <strain evidence="3 4">SR1</strain>
    </source>
</reference>
<dbReference type="Pfam" id="PF10107">
    <property type="entry name" value="Endonuc_Holl"/>
    <property type="match status" value="1"/>
</dbReference>
<feature type="coiled-coil region" evidence="1">
    <location>
        <begin position="44"/>
        <end position="78"/>
    </location>
</feature>
<protein>
    <submittedName>
        <fullName evidence="3">Endonuclease related to archaeal Holliday junction resolvase</fullName>
    </submittedName>
</protein>
<dbReference type="EMBL" id="CP007174">
    <property type="protein sequence ID" value="AIF84607.1"/>
    <property type="molecule type" value="Genomic_DNA"/>
</dbReference>
<evidence type="ECO:0000313" key="3">
    <source>
        <dbReference type="EMBL" id="AIF84607.1"/>
    </source>
</evidence>
<organism evidence="3 4">
    <name type="scientific">Candidatus Nitrososphaera evergladensis SR1</name>
    <dbReference type="NCBI Taxonomy" id="1459636"/>
    <lineage>
        <taxon>Archaea</taxon>
        <taxon>Nitrososphaerota</taxon>
        <taxon>Nitrososphaeria</taxon>
        <taxon>Nitrososphaerales</taxon>
        <taxon>Nitrososphaeraceae</taxon>
        <taxon>Nitrososphaera</taxon>
    </lineage>
</organism>
<evidence type="ECO:0000259" key="2">
    <source>
        <dbReference type="Pfam" id="PF10107"/>
    </source>
</evidence>
<keyword evidence="1" id="KW-0175">Coiled coil</keyword>
<proteinExistence type="predicted"/>
<gene>
    <name evidence="3" type="ORF">NTE_02560</name>
</gene>
<keyword evidence="3" id="KW-0540">Nuclease</keyword>
<accession>A0A075MVC0</accession>
<name>A0A075MVC0_9ARCH</name>
<keyword evidence="4" id="KW-1185">Reference proteome</keyword>
<sequence length="172" mass="20159">MANDILELFQSFRTILCLCPYCNQIQRLSDINPRYGGRIKKTWLDIYESRVKALEKKVEAFEEKAEELRQSATEKGRKQVPDILRRSMSIEFMNLSYNPYDIKALMHPVDFIIFDGLHSAENVKEIIFLSKKISNNGLNKIRESIRDAIRNGSYNWQVARVDLEGKITYHQK</sequence>
<dbReference type="KEGG" id="nev:NTE_02560"/>
<keyword evidence="3" id="KW-0255">Endonuclease</keyword>
<feature type="domain" description="Holliday junction resolvase-related" evidence="2">
    <location>
        <begin position="56"/>
        <end position="160"/>
    </location>
</feature>
<evidence type="ECO:0000256" key="1">
    <source>
        <dbReference type="SAM" id="Coils"/>
    </source>
</evidence>
<dbReference type="AlphaFoldDB" id="A0A075MVC0"/>
<dbReference type="GeneID" id="41598256"/>
<evidence type="ECO:0000313" key="4">
    <source>
        <dbReference type="Proteomes" id="UP000028194"/>
    </source>
</evidence>
<keyword evidence="3" id="KW-0378">Hydrolase</keyword>
<dbReference type="InterPro" id="IPR019287">
    <property type="entry name" value="Hday_junct_resolvase-rel_dom"/>
</dbReference>
<dbReference type="HOGENOM" id="CLU_1551749_0_0_2"/>
<dbReference type="OrthoDB" id="29270at2157"/>
<dbReference type="eggNOG" id="arCOG05252">
    <property type="taxonomic scope" value="Archaea"/>
</dbReference>
<dbReference type="GO" id="GO:0004519">
    <property type="term" value="F:endonuclease activity"/>
    <property type="evidence" value="ECO:0007669"/>
    <property type="project" value="UniProtKB-KW"/>
</dbReference>